<organism evidence="1 2">
    <name type="scientific">Lentilactobacillus farraginis DSM 18382 = JCM 14108</name>
    <dbReference type="NCBI Taxonomy" id="1423743"/>
    <lineage>
        <taxon>Bacteria</taxon>
        <taxon>Bacillati</taxon>
        <taxon>Bacillota</taxon>
        <taxon>Bacilli</taxon>
        <taxon>Lactobacillales</taxon>
        <taxon>Lactobacillaceae</taxon>
        <taxon>Lentilactobacillus</taxon>
    </lineage>
</organism>
<keyword evidence="2" id="KW-1185">Reference proteome</keyword>
<protein>
    <submittedName>
        <fullName evidence="1">Uncharacterized protein</fullName>
    </submittedName>
</protein>
<reference evidence="1 2" key="1">
    <citation type="journal article" date="2015" name="Genome Announc.">
        <title>Expanding the biotechnology potential of lactobacilli through comparative genomics of 213 strains and associated genera.</title>
        <authorList>
            <person name="Sun Z."/>
            <person name="Harris H.M."/>
            <person name="McCann A."/>
            <person name="Guo C."/>
            <person name="Argimon S."/>
            <person name="Zhang W."/>
            <person name="Yang X."/>
            <person name="Jeffery I.B."/>
            <person name="Cooney J.C."/>
            <person name="Kagawa T.F."/>
            <person name="Liu W."/>
            <person name="Song Y."/>
            <person name="Salvetti E."/>
            <person name="Wrobel A."/>
            <person name="Rasinkangas P."/>
            <person name="Parkhill J."/>
            <person name="Rea M.C."/>
            <person name="O'Sullivan O."/>
            <person name="Ritari J."/>
            <person name="Douillard F.P."/>
            <person name="Paul Ross R."/>
            <person name="Yang R."/>
            <person name="Briner A.E."/>
            <person name="Felis G.E."/>
            <person name="de Vos W.M."/>
            <person name="Barrangou R."/>
            <person name="Klaenhammer T.R."/>
            <person name="Caufield P.W."/>
            <person name="Cui Y."/>
            <person name="Zhang H."/>
            <person name="O'Toole P.W."/>
        </authorList>
    </citation>
    <scope>NUCLEOTIDE SEQUENCE [LARGE SCALE GENOMIC DNA]</scope>
    <source>
        <strain evidence="1 2">DSM 18382</strain>
    </source>
</reference>
<accession>A0A0R1W6S3</accession>
<dbReference type="PATRIC" id="fig|1423743.5.peg.3"/>
<evidence type="ECO:0000313" key="1">
    <source>
        <dbReference type="EMBL" id="KRM13632.1"/>
    </source>
</evidence>
<dbReference type="EMBL" id="AZFY01000001">
    <property type="protein sequence ID" value="KRM13632.1"/>
    <property type="molecule type" value="Genomic_DNA"/>
</dbReference>
<name>A0A0R1W6S3_9LACO</name>
<sequence>MLMSLDKFFVQEMQKNGFDVDFKQLQKIYTSSRKNNAEEIAKRKRIAERERNFMHEAMEQYDVDQ</sequence>
<comment type="caution">
    <text evidence="1">The sequence shown here is derived from an EMBL/GenBank/DDBJ whole genome shotgun (WGS) entry which is preliminary data.</text>
</comment>
<proteinExistence type="predicted"/>
<gene>
    <name evidence="1" type="ORF">FD41_GL000002</name>
</gene>
<evidence type="ECO:0000313" key="2">
    <source>
        <dbReference type="Proteomes" id="UP000051966"/>
    </source>
</evidence>
<dbReference type="AlphaFoldDB" id="A0A0R1W6S3"/>
<dbReference type="Proteomes" id="UP000051966">
    <property type="component" value="Unassembled WGS sequence"/>
</dbReference>